<dbReference type="InterPro" id="IPR036052">
    <property type="entry name" value="TrpB-like_PALP_sf"/>
</dbReference>
<dbReference type="NCBIfam" id="TIGR01124">
    <property type="entry name" value="ilvA_2Cterm"/>
    <property type="match status" value="1"/>
</dbReference>
<dbReference type="OrthoDB" id="4418812at2759"/>
<dbReference type="EC" id="4.3.1.19" evidence="11"/>
<dbReference type="EMBL" id="BDRX01000150">
    <property type="protein sequence ID" value="GBF99218.1"/>
    <property type="molecule type" value="Genomic_DNA"/>
</dbReference>
<dbReference type="AlphaFoldDB" id="A0A2V0PH81"/>
<evidence type="ECO:0000313" key="15">
    <source>
        <dbReference type="Proteomes" id="UP000247498"/>
    </source>
</evidence>
<sequence>MRPLTRGPAAAGSAREAMKGLRAAHPARPDPSGAQSRSSRIGRSLPPAASLGASSSGPSSSSSNSSGTSKIRAPVPPAAASSQLQDAPSAPDGAAAGAAAAAAAQNGAPLASASSLSSYEELTFLPDQFQLPPGVLSAVDRVSPGTAEDVFRCPGCTAEACMGPSGCAATAWRFQPDGYLRAILTARVYDVAVVTPLDKAVKLSDAIGNSLLLKREDLQPVFSFKLRGAYNKMAKLTKEQLERGVITSSAGNHAQGVALAAGKLGCKAVICMPVTTPDIKVANVRRLGGTVELVGETYQEAQGHALKRAVAEGLTFVAPYDDPYTIAGQGTIGDEILRQIGNPDDLDAIFVAIGGGGLIAGIGAYVRALAPHVQIIGVEPAGANAMAMSLAKGARVTLSKVDGFADGVAVKQVGAETFRLCRELVDGVVLVDNAAISGAIKDVFNETRSILEPAGAVAVAGAKAWLKATGAKGKTVVAVTSGANINFERLRLVSELADLGTSTEVMMATQIPERPGSFREFVGIATDSGASGSGGVSVTEFKYRFSAGQSASILWSAGVPDKAAAQALVSRLNASGLPTLDISAMDAAQVHLRHLVGGRARSYMGEIPFERVFQVQFPERAGALRAFLDVLSPSWNVTLFHYRQTGNSTSYVLLGIQVPPDAEAEFKRAQRKLRQEFTFEEIEGEAREVFNMFIT</sequence>
<evidence type="ECO:0000256" key="4">
    <source>
        <dbReference type="ARBA" id="ARBA00010869"/>
    </source>
</evidence>
<dbReference type="InterPro" id="IPR005787">
    <property type="entry name" value="Thr_deHydtase_biosynth"/>
</dbReference>
<evidence type="ECO:0000256" key="8">
    <source>
        <dbReference type="ARBA" id="ARBA00022898"/>
    </source>
</evidence>
<feature type="domain" description="ACT-like" evidence="13">
    <location>
        <begin position="611"/>
        <end position="686"/>
    </location>
</feature>
<keyword evidence="8 11" id="KW-0663">Pyridoxal phosphate</keyword>
<dbReference type="InterPro" id="IPR001926">
    <property type="entry name" value="TrpB-like_PALP"/>
</dbReference>
<dbReference type="Gene3D" id="3.40.50.1100">
    <property type="match status" value="2"/>
</dbReference>
<evidence type="ECO:0000259" key="13">
    <source>
        <dbReference type="PROSITE" id="PS51672"/>
    </source>
</evidence>
<keyword evidence="9 11" id="KW-0456">Lyase</keyword>
<dbReference type="FunFam" id="3.40.50.1100:FF:000008">
    <property type="entry name" value="L-threonine dehydratase"/>
    <property type="match status" value="1"/>
</dbReference>
<dbReference type="UniPathway" id="UPA00047">
    <property type="reaction ID" value="UER00054"/>
</dbReference>
<proteinExistence type="inferred from homology"/>
<dbReference type="InterPro" id="IPR050147">
    <property type="entry name" value="Ser/Thr_Dehydratase"/>
</dbReference>
<gene>
    <name evidence="14" type="ORF">Rsub_11425</name>
</gene>
<reference evidence="14 15" key="1">
    <citation type="journal article" date="2018" name="Sci. Rep.">
        <title>Raphidocelis subcapitata (=Pseudokirchneriella subcapitata) provides an insight into genome evolution and environmental adaptations in the Sphaeropleales.</title>
        <authorList>
            <person name="Suzuki S."/>
            <person name="Yamaguchi H."/>
            <person name="Nakajima N."/>
            <person name="Kawachi M."/>
        </authorList>
    </citation>
    <scope>NUCLEOTIDE SEQUENCE [LARGE SCALE GENOMIC DNA]</scope>
    <source>
        <strain evidence="14 15">NIES-35</strain>
    </source>
</reference>
<evidence type="ECO:0000256" key="11">
    <source>
        <dbReference type="RuleBase" id="RU362012"/>
    </source>
</evidence>
<dbReference type="Gene3D" id="3.40.1020.10">
    <property type="entry name" value="Biosynthetic Threonine Deaminase, Domain 3"/>
    <property type="match status" value="1"/>
</dbReference>
<comment type="caution">
    <text evidence="14">The sequence shown here is derived from an EMBL/GenBank/DDBJ whole genome shotgun (WGS) entry which is preliminary data.</text>
</comment>
<evidence type="ECO:0000256" key="6">
    <source>
        <dbReference type="ARBA" id="ARBA00022624"/>
    </source>
</evidence>
<dbReference type="GO" id="GO:0006565">
    <property type="term" value="P:L-serine catabolic process"/>
    <property type="evidence" value="ECO:0007669"/>
    <property type="project" value="TreeGrafter"/>
</dbReference>
<accession>A0A2V0PH81</accession>
<dbReference type="STRING" id="307507.A0A2V0PH81"/>
<dbReference type="GO" id="GO:0006567">
    <property type="term" value="P:L-threonine catabolic process"/>
    <property type="evidence" value="ECO:0007669"/>
    <property type="project" value="TreeGrafter"/>
</dbReference>
<dbReference type="InterPro" id="IPR045865">
    <property type="entry name" value="ACT-like_dom_sf"/>
</dbReference>
<evidence type="ECO:0000256" key="2">
    <source>
        <dbReference type="ARBA" id="ARBA00001933"/>
    </source>
</evidence>
<dbReference type="InterPro" id="IPR001721">
    <property type="entry name" value="TD_ACT-like"/>
</dbReference>
<evidence type="ECO:0000256" key="7">
    <source>
        <dbReference type="ARBA" id="ARBA00022737"/>
    </source>
</evidence>
<evidence type="ECO:0000256" key="12">
    <source>
        <dbReference type="SAM" id="MobiDB-lite"/>
    </source>
</evidence>
<dbReference type="NCBIfam" id="NF006674">
    <property type="entry name" value="PRK09224.1"/>
    <property type="match status" value="1"/>
</dbReference>
<dbReference type="GO" id="GO:0004794">
    <property type="term" value="F:threonine deaminase activity"/>
    <property type="evidence" value="ECO:0007669"/>
    <property type="project" value="UniProtKB-UniRule"/>
</dbReference>
<keyword evidence="10 11" id="KW-0100">Branched-chain amino acid biosynthesis</keyword>
<comment type="pathway">
    <text evidence="3 11">Amino-acid biosynthesis; L-isoleucine biosynthesis; 2-oxobutanoate from L-threonine: step 1/1.</text>
</comment>
<dbReference type="PROSITE" id="PS51672">
    <property type="entry name" value="ACT_LIKE"/>
    <property type="match status" value="2"/>
</dbReference>
<dbReference type="SUPFAM" id="SSF53686">
    <property type="entry name" value="Tryptophan synthase beta subunit-like PLP-dependent enzymes"/>
    <property type="match status" value="1"/>
</dbReference>
<keyword evidence="15" id="KW-1185">Reference proteome</keyword>
<dbReference type="FunCoup" id="A0A2V0PH81">
    <property type="interactions" value="861"/>
</dbReference>
<feature type="region of interest" description="Disordered" evidence="12">
    <location>
        <begin position="1"/>
        <end position="93"/>
    </location>
</feature>
<comment type="catalytic activity">
    <reaction evidence="1 11">
        <text>L-threonine = 2-oxobutanoate + NH4(+)</text>
        <dbReference type="Rhea" id="RHEA:22108"/>
        <dbReference type="ChEBI" id="CHEBI:16763"/>
        <dbReference type="ChEBI" id="CHEBI:28938"/>
        <dbReference type="ChEBI" id="CHEBI:57926"/>
        <dbReference type="EC" id="4.3.1.19"/>
    </reaction>
</comment>
<evidence type="ECO:0000313" key="14">
    <source>
        <dbReference type="EMBL" id="GBF99218.1"/>
    </source>
</evidence>
<feature type="compositionally biased region" description="Low complexity" evidence="12">
    <location>
        <begin position="44"/>
        <end position="69"/>
    </location>
</feature>
<comment type="cofactor">
    <cofactor evidence="2 11">
        <name>pyridoxal 5'-phosphate</name>
        <dbReference type="ChEBI" id="CHEBI:597326"/>
    </cofactor>
</comment>
<feature type="domain" description="ACT-like" evidence="13">
    <location>
        <begin position="505"/>
        <end position="584"/>
    </location>
</feature>
<dbReference type="Proteomes" id="UP000247498">
    <property type="component" value="Unassembled WGS sequence"/>
</dbReference>
<keyword evidence="7" id="KW-0677">Repeat</keyword>
<dbReference type="InParanoid" id="A0A2V0PH81"/>
<evidence type="ECO:0000256" key="10">
    <source>
        <dbReference type="ARBA" id="ARBA00023304"/>
    </source>
</evidence>
<evidence type="ECO:0000256" key="9">
    <source>
        <dbReference type="ARBA" id="ARBA00023239"/>
    </source>
</evidence>
<dbReference type="InterPro" id="IPR038110">
    <property type="entry name" value="TD_ACT-like_sf"/>
</dbReference>
<dbReference type="PANTHER" id="PTHR48078:SF11">
    <property type="entry name" value="THREONINE DEHYDRATASE, MITOCHONDRIAL"/>
    <property type="match status" value="1"/>
</dbReference>
<comment type="similarity">
    <text evidence="4 11">Belongs to the serine/threonine dehydratase family.</text>
</comment>
<evidence type="ECO:0000256" key="1">
    <source>
        <dbReference type="ARBA" id="ARBA00001274"/>
    </source>
</evidence>
<organism evidence="14 15">
    <name type="scientific">Raphidocelis subcapitata</name>
    <dbReference type="NCBI Taxonomy" id="307507"/>
    <lineage>
        <taxon>Eukaryota</taxon>
        <taxon>Viridiplantae</taxon>
        <taxon>Chlorophyta</taxon>
        <taxon>core chlorophytes</taxon>
        <taxon>Chlorophyceae</taxon>
        <taxon>CS clade</taxon>
        <taxon>Sphaeropleales</taxon>
        <taxon>Selenastraceae</taxon>
        <taxon>Raphidocelis</taxon>
    </lineage>
</organism>
<dbReference type="PANTHER" id="PTHR48078">
    <property type="entry name" value="THREONINE DEHYDRATASE, MITOCHONDRIAL-RELATED"/>
    <property type="match status" value="1"/>
</dbReference>
<evidence type="ECO:0000256" key="5">
    <source>
        <dbReference type="ARBA" id="ARBA00022605"/>
    </source>
</evidence>
<evidence type="ECO:0000256" key="3">
    <source>
        <dbReference type="ARBA" id="ARBA00004810"/>
    </source>
</evidence>
<dbReference type="GO" id="GO:0009097">
    <property type="term" value="P:isoleucine biosynthetic process"/>
    <property type="evidence" value="ECO:0007669"/>
    <property type="project" value="UniProtKB-UniRule"/>
</dbReference>
<keyword evidence="6 11" id="KW-0412">Isoleucine biosynthesis</keyword>
<dbReference type="GO" id="GO:0003941">
    <property type="term" value="F:L-serine ammonia-lyase activity"/>
    <property type="evidence" value="ECO:0007669"/>
    <property type="project" value="TreeGrafter"/>
</dbReference>
<dbReference type="Pfam" id="PF00291">
    <property type="entry name" value="PALP"/>
    <property type="match status" value="1"/>
</dbReference>
<dbReference type="InterPro" id="IPR000634">
    <property type="entry name" value="Ser/Thr_deHydtase_PyrdxlP-BS"/>
</dbReference>
<keyword evidence="5 11" id="KW-0028">Amino-acid biosynthesis</keyword>
<dbReference type="SUPFAM" id="SSF55021">
    <property type="entry name" value="ACT-like"/>
    <property type="match status" value="2"/>
</dbReference>
<dbReference type="PROSITE" id="PS00165">
    <property type="entry name" value="DEHYDRATASE_SER_THR"/>
    <property type="match status" value="1"/>
</dbReference>
<dbReference type="GO" id="GO:0030170">
    <property type="term" value="F:pyridoxal phosphate binding"/>
    <property type="evidence" value="ECO:0007669"/>
    <property type="project" value="InterPro"/>
</dbReference>
<protein>
    <recommendedName>
        <fullName evidence="11">Threonine dehydratase</fullName>
        <ecNumber evidence="11">4.3.1.19</ecNumber>
    </recommendedName>
    <alternativeName>
        <fullName evidence="11">Threonine deaminase</fullName>
    </alternativeName>
</protein>
<dbReference type="CDD" id="cd01562">
    <property type="entry name" value="Thr-dehyd"/>
    <property type="match status" value="1"/>
</dbReference>
<name>A0A2V0PH81_9CHLO</name>
<dbReference type="Pfam" id="PF00585">
    <property type="entry name" value="Thr_dehydrat_C"/>
    <property type="match status" value="2"/>
</dbReference>